<accession>U5VSF2</accession>
<dbReference type="eggNOG" id="COG3554">
    <property type="taxonomic scope" value="Bacteria"/>
</dbReference>
<proteinExistence type="predicted"/>
<name>U5VSF2_9ACTN</name>
<dbReference type="HOGENOM" id="CLU_114504_0_0_11"/>
<evidence type="ECO:0000313" key="1">
    <source>
        <dbReference type="EMBL" id="AGZ39794.1"/>
    </source>
</evidence>
<dbReference type="Proteomes" id="UP000017746">
    <property type="component" value="Chromosome"/>
</dbReference>
<dbReference type="PATRIC" id="fig|1246995.3.peg.1536"/>
<dbReference type="OrthoDB" id="9814791at2"/>
<dbReference type="AlphaFoldDB" id="U5VSF2"/>
<evidence type="ECO:0008006" key="3">
    <source>
        <dbReference type="Google" id="ProtNLM"/>
    </source>
</evidence>
<dbReference type="KEGG" id="afs:AFR_07525"/>
<keyword evidence="2" id="KW-1185">Reference proteome</keyword>
<dbReference type="RefSeq" id="WP_023359325.1">
    <property type="nucleotide sequence ID" value="NC_022657.1"/>
</dbReference>
<sequence length="177" mass="19246">MTDLLEQLHADAPAPDVVPDLYGGLVGAWDVTNHYEDERSGVWRRGTVVWTFGRVLAGRAVQDVMWFTDDAGERSTGSTMRLFDPVSGAWRVVWFSPTGRTTALIGRPGESGDIVQEGERTGGQLVRWTFTAVTAESFRWLGHVSDDGGASWRLEQEMLARRREPAISGGGPGAAAG</sequence>
<reference evidence="1 2" key="1">
    <citation type="journal article" date="2014" name="J. Biotechnol.">
        <title>Complete genome sequence of the actinobacterium Actinoplanes friuliensis HAG 010964, producer of the lipopeptide antibiotic friulimycin.</title>
        <authorList>
            <person name="Ruckert C."/>
            <person name="Szczepanowski R."/>
            <person name="Albersmeier A."/>
            <person name="Goesmann A."/>
            <person name="Fischer N."/>
            <person name="Steinkamper A."/>
            <person name="Puhler A."/>
            <person name="Biener R."/>
            <person name="Schwartz D."/>
            <person name="Kalinowski J."/>
        </authorList>
    </citation>
    <scope>NUCLEOTIDE SEQUENCE [LARGE SCALE GENOMIC DNA]</scope>
    <source>
        <strain evidence="1 2">DSM 7358</strain>
    </source>
</reference>
<protein>
    <recommendedName>
        <fullName evidence="3">DUF1579 domain-containing protein</fullName>
    </recommendedName>
</protein>
<dbReference type="EMBL" id="CP006272">
    <property type="protein sequence ID" value="AGZ39794.1"/>
    <property type="molecule type" value="Genomic_DNA"/>
</dbReference>
<evidence type="ECO:0000313" key="2">
    <source>
        <dbReference type="Proteomes" id="UP000017746"/>
    </source>
</evidence>
<gene>
    <name evidence="1" type="ORF">AFR_07525</name>
</gene>
<organism evidence="1 2">
    <name type="scientific">Actinoplanes friuliensis DSM 7358</name>
    <dbReference type="NCBI Taxonomy" id="1246995"/>
    <lineage>
        <taxon>Bacteria</taxon>
        <taxon>Bacillati</taxon>
        <taxon>Actinomycetota</taxon>
        <taxon>Actinomycetes</taxon>
        <taxon>Micromonosporales</taxon>
        <taxon>Micromonosporaceae</taxon>
        <taxon>Actinoplanes</taxon>
    </lineage>
</organism>